<dbReference type="Gene3D" id="2.40.10.170">
    <property type="match status" value="1"/>
</dbReference>
<evidence type="ECO:0008006" key="12">
    <source>
        <dbReference type="Google" id="ProtNLM"/>
    </source>
</evidence>
<dbReference type="GO" id="GO:0016787">
    <property type="term" value="F:hydrolase activity"/>
    <property type="evidence" value="ECO:0007669"/>
    <property type="project" value="UniProtKB-KW"/>
</dbReference>
<dbReference type="GO" id="GO:0003678">
    <property type="term" value="F:DNA helicase activity"/>
    <property type="evidence" value="ECO:0007669"/>
    <property type="project" value="TreeGrafter"/>
</dbReference>
<keyword evidence="6" id="KW-0067">ATP-binding</keyword>
<dbReference type="InterPro" id="IPR001650">
    <property type="entry name" value="Helicase_C-like"/>
</dbReference>
<evidence type="ECO:0000256" key="7">
    <source>
        <dbReference type="ARBA" id="ARBA00023125"/>
    </source>
</evidence>
<dbReference type="GO" id="GO:0006281">
    <property type="term" value="P:DNA repair"/>
    <property type="evidence" value="ECO:0007669"/>
    <property type="project" value="UniProtKB-KW"/>
</dbReference>
<dbReference type="Pfam" id="PF02559">
    <property type="entry name" value="CarD_TRCF_RID"/>
    <property type="match status" value="1"/>
</dbReference>
<evidence type="ECO:0000256" key="1">
    <source>
        <dbReference type="ARBA" id="ARBA00022490"/>
    </source>
</evidence>
<name>A0A381SNP5_9ZZZZ</name>
<evidence type="ECO:0000259" key="10">
    <source>
        <dbReference type="PROSITE" id="PS51194"/>
    </source>
</evidence>
<dbReference type="PROSITE" id="PS51194">
    <property type="entry name" value="HELICASE_CTER"/>
    <property type="match status" value="1"/>
</dbReference>
<feature type="domain" description="Helicase C-terminal" evidence="10">
    <location>
        <begin position="646"/>
        <end position="800"/>
    </location>
</feature>
<accession>A0A381SNP5</accession>
<evidence type="ECO:0000259" key="9">
    <source>
        <dbReference type="PROSITE" id="PS51192"/>
    </source>
</evidence>
<dbReference type="InterPro" id="IPR011545">
    <property type="entry name" value="DEAD/DEAH_box_helicase_dom"/>
</dbReference>
<keyword evidence="5" id="KW-0347">Helicase</keyword>
<sequence>MFNDIKTKKKTSITSNSIKLIAYSVACLGDNCGLFIVGNNSYQLYKEVALITKKKCLYIDTLYETGLYPSALNKNSIKEIKRTEQQIEGGGVGLFFCEDNPRKRKVHVKSQTKRNIKIKIGENISKKSLVDGVNEMGYESADTTRYVGEISDRGGVVDIFPINTNNPIRIEFYGNNIDTIRYYNPTSQLSIKEIEFISIRSYKKDIKRVKTITYEDYIRENKYKVLHLSVVENKYIIANTLSKTIKHNHEINTTIIASTGELKKTSIDHIIYLDKELAVKDKDEHFGKIGEYKKNYIYERLAGGLVLKYSEISGSYMYNYKTTQNKTNTHKYKWGDYITHENFGVGVYRGIVSKNKCDYINIEYKDGSSVMISTLKIHKICPYIGVPRPSLNSINDKKWNNGVKATKERIFEIINEMVVINKNRTLSRINNVVEDMFIDKELQKSFPYVETLDQKQAISDVYKDMSSPGLMDRIIIGDVGFGKTEVAIRAAVRSVCSGGFVIVVVPTTILADQHYISFKGRLENLGINVRMISRFISKSLRKKVCDEIVDKTVDILIGTHAVLNDIIPKKRLSLIIIDEEHKFGVSHKNKLLKIRQGLDVLTLSATPIPRTLQQSLLGIRDVTLIQTPPINRLPIKTRVLYKKWSYLKKLIGRELFRNGQVYFVHNKIETLPVVYERLSLMFPTTSVAMAHGQMPSNELEEVVLSFFDGSVKILVCTSIIESGLDVTNANTILINDSHFFGLSQLYQIRGRVGRGNQQAYCYLIIPDVSTLSREAVERLRALESSVDLGSGYNIALKDLEIRGSGNLFGYEQSGSVDKVGYHLYCKMFERALVKNKRVESGVGSLKISAFFNSSFEESYMPLSEDRIYYYQRLAVALSGDELDKTESEVVDRFGVLAVGAKNMFDLSRLRLVYNMSFVSKIDINKSSVMFSFNKNKSVLFKKYFDRLIENLRLASIGHSFKRGNHGSLCVEVPVGLDVVPIEAAFMCADYFIYNKKNV</sequence>
<keyword evidence="8" id="KW-0234">DNA repair</keyword>
<evidence type="ECO:0000313" key="11">
    <source>
        <dbReference type="EMBL" id="SVA05079.1"/>
    </source>
</evidence>
<dbReference type="SMART" id="SM00982">
    <property type="entry name" value="TRCF"/>
    <property type="match status" value="1"/>
</dbReference>
<dbReference type="InterPro" id="IPR003711">
    <property type="entry name" value="CarD-like/TRCF_RID"/>
</dbReference>
<dbReference type="Pfam" id="PF00270">
    <property type="entry name" value="DEAD"/>
    <property type="match status" value="1"/>
</dbReference>
<dbReference type="GO" id="GO:0005524">
    <property type="term" value="F:ATP binding"/>
    <property type="evidence" value="ECO:0007669"/>
    <property type="project" value="UniProtKB-KW"/>
</dbReference>
<keyword evidence="7" id="KW-0238">DNA-binding</keyword>
<dbReference type="Gene3D" id="3.40.50.300">
    <property type="entry name" value="P-loop containing nucleotide triphosphate hydrolases"/>
    <property type="match status" value="2"/>
</dbReference>
<dbReference type="Gene3D" id="3.30.2060.10">
    <property type="entry name" value="Penicillin-binding protein 1b domain"/>
    <property type="match status" value="1"/>
</dbReference>
<dbReference type="EMBL" id="UINC01003297">
    <property type="protein sequence ID" value="SVA05079.1"/>
    <property type="molecule type" value="Genomic_DNA"/>
</dbReference>
<protein>
    <recommendedName>
        <fullName evidence="12">Helicase ATP-binding domain-containing protein</fullName>
    </recommendedName>
</protein>
<dbReference type="SMART" id="SM00487">
    <property type="entry name" value="DEXDc"/>
    <property type="match status" value="1"/>
</dbReference>
<dbReference type="SMART" id="SM01058">
    <property type="entry name" value="CarD_TRCF"/>
    <property type="match status" value="1"/>
</dbReference>
<dbReference type="InterPro" id="IPR014001">
    <property type="entry name" value="Helicase_ATP-bd"/>
</dbReference>
<dbReference type="InterPro" id="IPR037235">
    <property type="entry name" value="TRCF-like_C_D7"/>
</dbReference>
<keyword evidence="3" id="KW-0227">DNA damage</keyword>
<dbReference type="InterPro" id="IPR036101">
    <property type="entry name" value="CarD-like/TRCF_RID_sf"/>
</dbReference>
<keyword evidence="4" id="KW-0378">Hydrolase</keyword>
<dbReference type="Gene3D" id="3.90.1150.50">
    <property type="entry name" value="Transcription-repair-coupling factor, D7 domain"/>
    <property type="match status" value="1"/>
</dbReference>
<reference evidence="11" key="1">
    <citation type="submission" date="2018-05" db="EMBL/GenBank/DDBJ databases">
        <authorList>
            <person name="Lanie J.A."/>
            <person name="Ng W.-L."/>
            <person name="Kazmierczak K.M."/>
            <person name="Andrzejewski T.M."/>
            <person name="Davidsen T.M."/>
            <person name="Wayne K.J."/>
            <person name="Tettelin H."/>
            <person name="Glass J.I."/>
            <person name="Rusch D."/>
            <person name="Podicherti R."/>
            <person name="Tsui H.-C.T."/>
            <person name="Winkler M.E."/>
        </authorList>
    </citation>
    <scope>NUCLEOTIDE SEQUENCE</scope>
</reference>
<dbReference type="Pfam" id="PF17757">
    <property type="entry name" value="UvrB_inter"/>
    <property type="match status" value="1"/>
</dbReference>
<evidence type="ECO:0000256" key="6">
    <source>
        <dbReference type="ARBA" id="ARBA00022840"/>
    </source>
</evidence>
<dbReference type="GO" id="GO:0003677">
    <property type="term" value="F:DNA binding"/>
    <property type="evidence" value="ECO:0007669"/>
    <property type="project" value="UniProtKB-KW"/>
</dbReference>
<feature type="domain" description="Helicase ATP-binding" evidence="9">
    <location>
        <begin position="464"/>
        <end position="625"/>
    </location>
</feature>
<dbReference type="AlphaFoldDB" id="A0A381SNP5"/>
<dbReference type="Pfam" id="PF00271">
    <property type="entry name" value="Helicase_C"/>
    <property type="match status" value="1"/>
</dbReference>
<dbReference type="SMART" id="SM00490">
    <property type="entry name" value="HELICc"/>
    <property type="match status" value="1"/>
</dbReference>
<dbReference type="InterPro" id="IPR027417">
    <property type="entry name" value="P-loop_NTPase"/>
</dbReference>
<dbReference type="InterPro" id="IPR047112">
    <property type="entry name" value="RecG/Mfd"/>
</dbReference>
<dbReference type="SUPFAM" id="SSF52540">
    <property type="entry name" value="P-loop containing nucleoside triphosphate hydrolases"/>
    <property type="match status" value="2"/>
</dbReference>
<dbReference type="PROSITE" id="PS51192">
    <property type="entry name" value="HELICASE_ATP_BIND_1"/>
    <property type="match status" value="1"/>
</dbReference>
<proteinExistence type="predicted"/>
<dbReference type="SUPFAM" id="SSF141259">
    <property type="entry name" value="CarD-like"/>
    <property type="match status" value="1"/>
</dbReference>
<dbReference type="InterPro" id="IPR005118">
    <property type="entry name" value="TRCF_C"/>
</dbReference>
<dbReference type="PANTHER" id="PTHR47964:SF1">
    <property type="entry name" value="ATP-DEPENDENT DNA HELICASE HOMOLOG RECG, CHLOROPLASTIC"/>
    <property type="match status" value="1"/>
</dbReference>
<evidence type="ECO:0000256" key="4">
    <source>
        <dbReference type="ARBA" id="ARBA00022801"/>
    </source>
</evidence>
<keyword evidence="1" id="KW-0963">Cytoplasm</keyword>
<dbReference type="InterPro" id="IPR041471">
    <property type="entry name" value="UvrB_inter"/>
</dbReference>
<evidence type="ECO:0000256" key="8">
    <source>
        <dbReference type="ARBA" id="ARBA00023204"/>
    </source>
</evidence>
<dbReference type="Pfam" id="PF03461">
    <property type="entry name" value="TRCF"/>
    <property type="match status" value="1"/>
</dbReference>
<organism evidence="11">
    <name type="scientific">marine metagenome</name>
    <dbReference type="NCBI Taxonomy" id="408172"/>
    <lineage>
        <taxon>unclassified sequences</taxon>
        <taxon>metagenomes</taxon>
        <taxon>ecological metagenomes</taxon>
    </lineage>
</organism>
<dbReference type="SUPFAM" id="SSF143517">
    <property type="entry name" value="TRCF domain-like"/>
    <property type="match status" value="1"/>
</dbReference>
<evidence type="ECO:0000256" key="5">
    <source>
        <dbReference type="ARBA" id="ARBA00022806"/>
    </source>
</evidence>
<evidence type="ECO:0000256" key="2">
    <source>
        <dbReference type="ARBA" id="ARBA00022741"/>
    </source>
</evidence>
<dbReference type="PANTHER" id="PTHR47964">
    <property type="entry name" value="ATP-DEPENDENT DNA HELICASE HOMOLOG RECG, CHLOROPLASTIC"/>
    <property type="match status" value="1"/>
</dbReference>
<keyword evidence="2" id="KW-0547">Nucleotide-binding</keyword>
<evidence type="ECO:0000256" key="3">
    <source>
        <dbReference type="ARBA" id="ARBA00022763"/>
    </source>
</evidence>
<gene>
    <name evidence="11" type="ORF">METZ01_LOCUS57933</name>
</gene>